<keyword evidence="3" id="KW-0804">Transcription</keyword>
<dbReference type="SUPFAM" id="SSF54909">
    <property type="entry name" value="Dimeric alpha+beta barrel"/>
    <property type="match status" value="1"/>
</dbReference>
<dbReference type="PANTHER" id="PTHR30154:SF34">
    <property type="entry name" value="TRANSCRIPTIONAL REGULATOR AZLB"/>
    <property type="match status" value="1"/>
</dbReference>
<dbReference type="Gene3D" id="1.10.10.10">
    <property type="entry name" value="Winged helix-like DNA-binding domain superfamily/Winged helix DNA-binding domain"/>
    <property type="match status" value="1"/>
</dbReference>
<dbReference type="Proteomes" id="UP000253759">
    <property type="component" value="Unassembled WGS sequence"/>
</dbReference>
<protein>
    <submittedName>
        <fullName evidence="5">Lrp/AsnC family transcriptional regulator</fullName>
    </submittedName>
</protein>
<name>A0A369VZT1_9HYPH</name>
<evidence type="ECO:0000256" key="2">
    <source>
        <dbReference type="ARBA" id="ARBA00023125"/>
    </source>
</evidence>
<dbReference type="Gene3D" id="3.30.70.920">
    <property type="match status" value="1"/>
</dbReference>
<sequence>MQKYRSTLDRFDMKLLQLVQVSNRTPQHVLAEEVGLSAPAIARRLQKLREQGVIQKDMAIIDAAAVGRPLTIIVQVTVEDESFALLDEIKERFRRCEQILHCHYVTGGTDFVLIVNVRDMEEYTQFTRTQFFELGNVKSFQTYVSMECIKANEGIPLDLE</sequence>
<keyword evidence="6" id="KW-1185">Reference proteome</keyword>
<proteinExistence type="predicted"/>
<keyword evidence="1" id="KW-0805">Transcription regulation</keyword>
<dbReference type="InterPro" id="IPR011008">
    <property type="entry name" value="Dimeric_a/b-barrel"/>
</dbReference>
<dbReference type="InterPro" id="IPR036390">
    <property type="entry name" value="WH_DNA-bd_sf"/>
</dbReference>
<dbReference type="Pfam" id="PF13412">
    <property type="entry name" value="HTH_24"/>
    <property type="match status" value="1"/>
</dbReference>
<reference evidence="6" key="1">
    <citation type="submission" date="2018-07" db="EMBL/GenBank/DDBJ databases">
        <authorList>
            <person name="Liu B.-T."/>
            <person name="Du Z."/>
        </authorList>
    </citation>
    <scope>NUCLEOTIDE SEQUENCE [LARGE SCALE GENOMIC DNA]</scope>
    <source>
        <strain evidence="6">XYN52</strain>
    </source>
</reference>
<dbReference type="AlphaFoldDB" id="A0A369VZT1"/>
<dbReference type="GO" id="GO:0043200">
    <property type="term" value="P:response to amino acid"/>
    <property type="evidence" value="ECO:0007669"/>
    <property type="project" value="TreeGrafter"/>
</dbReference>
<dbReference type="SMART" id="SM00344">
    <property type="entry name" value="HTH_ASNC"/>
    <property type="match status" value="1"/>
</dbReference>
<evidence type="ECO:0000256" key="1">
    <source>
        <dbReference type="ARBA" id="ARBA00023015"/>
    </source>
</evidence>
<dbReference type="InterPro" id="IPR019888">
    <property type="entry name" value="Tscrpt_reg_AsnC-like"/>
</dbReference>
<dbReference type="PROSITE" id="PS50956">
    <property type="entry name" value="HTH_ASNC_2"/>
    <property type="match status" value="1"/>
</dbReference>
<dbReference type="InterPro" id="IPR000485">
    <property type="entry name" value="AsnC-type_HTH_dom"/>
</dbReference>
<dbReference type="PRINTS" id="PR00033">
    <property type="entry name" value="HTHASNC"/>
</dbReference>
<organism evidence="5 6">
    <name type="scientific">Pelagibacterium lacus</name>
    <dbReference type="NCBI Taxonomy" id="2282655"/>
    <lineage>
        <taxon>Bacteria</taxon>
        <taxon>Pseudomonadati</taxon>
        <taxon>Pseudomonadota</taxon>
        <taxon>Alphaproteobacteria</taxon>
        <taxon>Hyphomicrobiales</taxon>
        <taxon>Devosiaceae</taxon>
        <taxon>Pelagibacterium</taxon>
    </lineage>
</organism>
<dbReference type="SUPFAM" id="SSF46785">
    <property type="entry name" value="Winged helix' DNA-binding domain"/>
    <property type="match status" value="1"/>
</dbReference>
<gene>
    <name evidence="5" type="ORF">DVH29_14750</name>
</gene>
<dbReference type="PANTHER" id="PTHR30154">
    <property type="entry name" value="LEUCINE-RESPONSIVE REGULATORY PROTEIN"/>
    <property type="match status" value="1"/>
</dbReference>
<dbReference type="InterPro" id="IPR019887">
    <property type="entry name" value="Tscrpt_reg_AsnC/Lrp_C"/>
</dbReference>
<evidence type="ECO:0000313" key="5">
    <source>
        <dbReference type="EMBL" id="RDE07818.1"/>
    </source>
</evidence>
<keyword evidence="2" id="KW-0238">DNA-binding</keyword>
<dbReference type="GO" id="GO:0043565">
    <property type="term" value="F:sequence-specific DNA binding"/>
    <property type="evidence" value="ECO:0007669"/>
    <property type="project" value="InterPro"/>
</dbReference>
<dbReference type="GO" id="GO:0005829">
    <property type="term" value="C:cytosol"/>
    <property type="evidence" value="ECO:0007669"/>
    <property type="project" value="TreeGrafter"/>
</dbReference>
<dbReference type="GO" id="GO:0006355">
    <property type="term" value="P:regulation of DNA-templated transcription"/>
    <property type="evidence" value="ECO:0007669"/>
    <property type="project" value="UniProtKB-ARBA"/>
</dbReference>
<evidence type="ECO:0000313" key="6">
    <source>
        <dbReference type="Proteomes" id="UP000253759"/>
    </source>
</evidence>
<evidence type="ECO:0000259" key="4">
    <source>
        <dbReference type="PROSITE" id="PS50956"/>
    </source>
</evidence>
<dbReference type="CDD" id="cd00090">
    <property type="entry name" value="HTH_ARSR"/>
    <property type="match status" value="1"/>
</dbReference>
<evidence type="ECO:0000256" key="3">
    <source>
        <dbReference type="ARBA" id="ARBA00023163"/>
    </source>
</evidence>
<feature type="domain" description="HTH asnC-type" evidence="4">
    <location>
        <begin position="8"/>
        <end position="69"/>
    </location>
</feature>
<dbReference type="OrthoDB" id="7856348at2"/>
<dbReference type="EMBL" id="QQNH01000033">
    <property type="protein sequence ID" value="RDE07818.1"/>
    <property type="molecule type" value="Genomic_DNA"/>
</dbReference>
<dbReference type="Pfam" id="PF01037">
    <property type="entry name" value="AsnC_trans_reg"/>
    <property type="match status" value="1"/>
</dbReference>
<dbReference type="InterPro" id="IPR036388">
    <property type="entry name" value="WH-like_DNA-bd_sf"/>
</dbReference>
<dbReference type="RefSeq" id="WP_114646954.1">
    <property type="nucleotide sequence ID" value="NZ_QQNH01000033.1"/>
</dbReference>
<comment type="caution">
    <text evidence="5">The sequence shown here is derived from an EMBL/GenBank/DDBJ whole genome shotgun (WGS) entry which is preliminary data.</text>
</comment>
<accession>A0A369VZT1</accession>
<dbReference type="InterPro" id="IPR011991">
    <property type="entry name" value="ArsR-like_HTH"/>
</dbReference>